<name>F8AWB9_9ACTN</name>
<feature type="chain" id="PRO_5003373958" description="Lipoprotein" evidence="2">
    <location>
        <begin position="31"/>
        <end position="185"/>
    </location>
</feature>
<protein>
    <recommendedName>
        <fullName evidence="5">Lipoprotein</fullName>
    </recommendedName>
</protein>
<sequence precursor="true">MSHRPGVRTATALLVAATSLIGTAALSACAAGSDALTSQARTTTNTVSGAVGTIALRNVYVAGPAARGGDAQVVSAFFNGGAQEDQIIQVSSDAANGGAAPASSVLKPGGGVIYIANGSAPTLTGLNRELLVGQAIPVTFTFAKAGSVTLNVPVEPAAPGASAQATAATSATPTPRAVASTDRAH</sequence>
<dbReference type="eggNOG" id="COG2847">
    <property type="taxonomic scope" value="Bacteria"/>
</dbReference>
<evidence type="ECO:0008006" key="5">
    <source>
        <dbReference type="Google" id="ProtNLM"/>
    </source>
</evidence>
<accession>F8AWB9</accession>
<dbReference type="HOGENOM" id="CLU_1364992_0_0_11"/>
<evidence type="ECO:0000256" key="1">
    <source>
        <dbReference type="SAM" id="MobiDB-lite"/>
    </source>
</evidence>
<keyword evidence="4" id="KW-1185">Reference proteome</keyword>
<dbReference type="InterPro" id="IPR007410">
    <property type="entry name" value="LpqE-like"/>
</dbReference>
<dbReference type="STRING" id="656024.FsymDg_4283"/>
<dbReference type="KEGG" id="fsy:FsymDg_4283"/>
<feature type="region of interest" description="Disordered" evidence="1">
    <location>
        <begin position="162"/>
        <end position="185"/>
    </location>
</feature>
<dbReference type="EMBL" id="CP002801">
    <property type="protein sequence ID" value="AEH11543.1"/>
    <property type="molecule type" value="Genomic_DNA"/>
</dbReference>
<dbReference type="AlphaFoldDB" id="F8AWB9"/>
<dbReference type="InterPro" id="IPR036182">
    <property type="entry name" value="PCuAC_sf"/>
</dbReference>
<proteinExistence type="predicted"/>
<keyword evidence="2" id="KW-0732">Signal</keyword>
<dbReference type="RefSeq" id="WP_013875406.1">
    <property type="nucleotide sequence ID" value="NC_015656.1"/>
</dbReference>
<dbReference type="Proteomes" id="UP000001549">
    <property type="component" value="Chromosome"/>
</dbReference>
<dbReference type="PROSITE" id="PS51257">
    <property type="entry name" value="PROKAR_LIPOPROTEIN"/>
    <property type="match status" value="1"/>
</dbReference>
<dbReference type="SUPFAM" id="SSF110087">
    <property type="entry name" value="DR1885-like metal-binding protein"/>
    <property type="match status" value="1"/>
</dbReference>
<evidence type="ECO:0000256" key="2">
    <source>
        <dbReference type="SAM" id="SignalP"/>
    </source>
</evidence>
<organism evidence="3 4">
    <name type="scientific">Candidatus Protofrankia datiscae</name>
    <dbReference type="NCBI Taxonomy" id="2716812"/>
    <lineage>
        <taxon>Bacteria</taxon>
        <taxon>Bacillati</taxon>
        <taxon>Actinomycetota</taxon>
        <taxon>Actinomycetes</taxon>
        <taxon>Frankiales</taxon>
        <taxon>Frankiaceae</taxon>
        <taxon>Protofrankia</taxon>
    </lineage>
</organism>
<gene>
    <name evidence="3" type="ordered locus">FsymDg_4283</name>
</gene>
<reference evidence="3 4" key="1">
    <citation type="submission" date="2011-05" db="EMBL/GenBank/DDBJ databases">
        <title>Complete sequence of chromosome of Frankia symbiont of Datisca glomerata.</title>
        <authorList>
            <consortium name="US DOE Joint Genome Institute"/>
            <person name="Lucas S."/>
            <person name="Han J."/>
            <person name="Lapidus A."/>
            <person name="Cheng J.-F."/>
            <person name="Goodwin L."/>
            <person name="Pitluck S."/>
            <person name="Peters L."/>
            <person name="Mikhailova N."/>
            <person name="Chertkov O."/>
            <person name="Teshima H."/>
            <person name="Han C."/>
            <person name="Tapia R."/>
            <person name="Land M."/>
            <person name="Hauser L."/>
            <person name="Kyrpides N."/>
            <person name="Ivanova N."/>
            <person name="Pagani I."/>
            <person name="Berry A."/>
            <person name="Pawlowski K."/>
            <person name="Persson T."/>
            <person name="Vanden Heuvel B."/>
            <person name="Benson D."/>
            <person name="Woyke T."/>
        </authorList>
    </citation>
    <scope>NUCLEOTIDE SEQUENCE [LARGE SCALE GENOMIC DNA]</scope>
    <source>
        <strain evidence="4">4085684</strain>
    </source>
</reference>
<dbReference type="Gene3D" id="2.60.40.1890">
    <property type="entry name" value="PCu(A)C copper chaperone"/>
    <property type="match status" value="1"/>
</dbReference>
<feature type="signal peptide" evidence="2">
    <location>
        <begin position="1"/>
        <end position="30"/>
    </location>
</feature>
<evidence type="ECO:0000313" key="4">
    <source>
        <dbReference type="Proteomes" id="UP000001549"/>
    </source>
</evidence>
<dbReference type="Pfam" id="PF04314">
    <property type="entry name" value="PCuAC"/>
    <property type="match status" value="1"/>
</dbReference>
<evidence type="ECO:0000313" key="3">
    <source>
        <dbReference type="EMBL" id="AEH11543.1"/>
    </source>
</evidence>